<dbReference type="STRING" id="1193518.BN13_1800001"/>
<dbReference type="InterPro" id="IPR047971">
    <property type="entry name" value="ExeM-like"/>
</dbReference>
<proteinExistence type="predicted"/>
<dbReference type="InterPro" id="IPR036691">
    <property type="entry name" value="Endo/exonu/phosph_ase_sf"/>
</dbReference>
<accession>A0A077MCT0</accession>
<protein>
    <submittedName>
        <fullName evidence="1">Endonuclease/exonuclease/phosphatase (Modular protein)</fullName>
    </submittedName>
</protein>
<evidence type="ECO:0000313" key="2">
    <source>
        <dbReference type="Proteomes" id="UP000035720"/>
    </source>
</evidence>
<keyword evidence="1" id="KW-0378">Hydrolase</keyword>
<evidence type="ECO:0000313" key="1">
    <source>
        <dbReference type="EMBL" id="CCI52548.1"/>
    </source>
</evidence>
<dbReference type="CDD" id="cd04486">
    <property type="entry name" value="YhcR_OBF_like"/>
    <property type="match status" value="1"/>
</dbReference>
<dbReference type="Pfam" id="PF00353">
    <property type="entry name" value="HemolysinCabind"/>
    <property type="match status" value="2"/>
</dbReference>
<dbReference type="PANTHER" id="PTHR42834:SF1">
    <property type="entry name" value="ENDONUCLEASE_EXONUCLEASE_PHOSPHATASE FAMILY PROTEIN (AFU_ORTHOLOGUE AFUA_3G09210)"/>
    <property type="match status" value="1"/>
</dbReference>
<comment type="caution">
    <text evidence="1">The sequence shown here is derived from an EMBL/GenBank/DDBJ whole genome shotgun (WGS) entry which is preliminary data.</text>
</comment>
<dbReference type="Gene3D" id="3.60.10.10">
    <property type="entry name" value="Endonuclease/exonuclease/phosphatase"/>
    <property type="match status" value="1"/>
</dbReference>
<dbReference type="InterPro" id="IPR018511">
    <property type="entry name" value="Hemolysin-typ_Ca-bd_CS"/>
</dbReference>
<dbReference type="PROSITE" id="PS00330">
    <property type="entry name" value="HEMOLYSIN_CALCIUM"/>
    <property type="match status" value="2"/>
</dbReference>
<keyword evidence="1" id="KW-0269">Exonuclease</keyword>
<organism evidence="1 2">
    <name type="scientific">Nostocoides jenkinsii Ben 74</name>
    <dbReference type="NCBI Taxonomy" id="1193518"/>
    <lineage>
        <taxon>Bacteria</taxon>
        <taxon>Bacillati</taxon>
        <taxon>Actinomycetota</taxon>
        <taxon>Actinomycetes</taxon>
        <taxon>Micrococcales</taxon>
        <taxon>Intrasporangiaceae</taxon>
        <taxon>Nostocoides</taxon>
    </lineage>
</organism>
<dbReference type="Gene3D" id="2.150.10.10">
    <property type="entry name" value="Serralysin-like metalloprotease, C-terminal"/>
    <property type="match status" value="1"/>
</dbReference>
<dbReference type="PRINTS" id="PR00313">
    <property type="entry name" value="CABNDNGRPT"/>
</dbReference>
<gene>
    <name evidence="1" type="ORF">BN13_1800001</name>
</gene>
<dbReference type="InterPro" id="IPR011049">
    <property type="entry name" value="Serralysin-like_metalloprot_C"/>
</dbReference>
<dbReference type="EMBL" id="CAJC01000091">
    <property type="protein sequence ID" value="CCI52548.1"/>
    <property type="molecule type" value="Genomic_DNA"/>
</dbReference>
<dbReference type="PANTHER" id="PTHR42834">
    <property type="entry name" value="ENDONUCLEASE/EXONUCLEASE/PHOSPHATASE FAMILY PROTEIN (AFU_ORTHOLOGUE AFUA_3G09210)"/>
    <property type="match status" value="1"/>
</dbReference>
<sequence length="907" mass="91667">MTVTATNPCAAEDQSIGSVQTDGAVGITGQVTVQGVVVGDYEGASPNLRGFYLQDAGDDNSATSDGIFVFEGDNANRVAVGDVVQVTGGATENQGQTQISSTTGIAPCGTTGTVTPTEVSLPVDSATDGFEPYEGMLVTFAQELSVTEHFQLGRFGQVTLSSGGRLQQPTNVVAPGAAALALQAENNKRRIIVDDATQAQNPDPIVFGRGGQPLSASNTLRGGDTITGLTGVMTYTWGGNSASPNNYRVRPIGALGGGAPDFVPANARPTTAPAVGGTLKAVGMNLLNYFNTFGTGACTGGTTGAAMDCRGADNQAEFDRQAAKTLAAIQAMNPDVLGVNEIENDGYGPSSALADLVDRLNAAMGAGTYAYLDVDARSGQVDALGADAIKVGMIYKPASVTPVGTTAVLNSAAFVTGGDPDPRNRATVAQAFTENASGETFVFNVNHLKSKGSACSVPDAGDGQGNCNQVRLNAVNALTSWLAGDPTGTGDPDVLLVGDYNSYAMEDPITALQNAGFVHLIKARLGADAYSYAFDGQWGYLDHALASASLDAQIAGVADFHINADEPSVLDYNTNFKSPAQVASLYAPDEYRVSDHDPVLVGLALAAPVNLAPTATAQSVTTPEDTAAAITLSGTDPENQPLTYAVTSSPSHGTLSGTAPDLTYTPDANYNGPDSFEFTVSDGVHTSEPATVTIDVTPVNDAPVLRIRAGGTCLTNTSGRMNLSVTDVDGTAASVTATSSNQALVRNSGIVVSPAGSTRTIAVSAVPGKSGRAVITIRATDGTATVTRTIAVYVGTAGANTATGGGGSDMMLGGLGNDTLAGGGGIDLLCGMGGADRLFGDDGTDTLIGGQGNDVLNGGADGDLLLGQGGSDALTGGLGADLFDGGAGTDRATDYNPFQGDVKVNLP</sequence>
<name>A0A077MCT0_9MICO</name>
<dbReference type="GO" id="GO:0004519">
    <property type="term" value="F:endonuclease activity"/>
    <property type="evidence" value="ECO:0007669"/>
    <property type="project" value="UniProtKB-KW"/>
</dbReference>
<dbReference type="Gene3D" id="2.60.40.3440">
    <property type="match status" value="1"/>
</dbReference>
<dbReference type="Proteomes" id="UP000035720">
    <property type="component" value="Unassembled WGS sequence"/>
</dbReference>
<dbReference type="Pfam" id="PF17963">
    <property type="entry name" value="Big_9"/>
    <property type="match status" value="1"/>
</dbReference>
<dbReference type="FunFam" id="3.60.10.10:FF:000072">
    <property type="entry name" value="Extracellular nuclease"/>
    <property type="match status" value="1"/>
</dbReference>
<keyword evidence="1" id="KW-0540">Nuclease</keyword>
<reference evidence="1 2" key="1">
    <citation type="journal article" date="2013" name="ISME J.">
        <title>A metabolic model for members of the genus Tetrasphaera involved in enhanced biological phosphorus removal.</title>
        <authorList>
            <person name="Kristiansen R."/>
            <person name="Nguyen H.T.T."/>
            <person name="Saunders A.M."/>
            <person name="Nielsen J.L."/>
            <person name="Wimmer R."/>
            <person name="Le V.Q."/>
            <person name="McIlroy S.J."/>
            <person name="Petrovski S."/>
            <person name="Seviour R.J."/>
            <person name="Calteau A."/>
            <person name="Nielsen K.L."/>
            <person name="Nielsen P.H."/>
        </authorList>
    </citation>
    <scope>NUCLEOTIDE SEQUENCE [LARGE SCALE GENOMIC DNA]</scope>
    <source>
        <strain evidence="1 2">Ben 74</strain>
    </source>
</reference>
<dbReference type="GO" id="GO:0004527">
    <property type="term" value="F:exonuclease activity"/>
    <property type="evidence" value="ECO:0007669"/>
    <property type="project" value="UniProtKB-KW"/>
</dbReference>
<dbReference type="SUPFAM" id="SSF51120">
    <property type="entry name" value="beta-Roll"/>
    <property type="match status" value="1"/>
</dbReference>
<dbReference type="AlphaFoldDB" id="A0A077MCT0"/>
<dbReference type="NCBIfam" id="NF033681">
    <property type="entry name" value="ExeM_NucH_DNase"/>
    <property type="match status" value="1"/>
</dbReference>
<dbReference type="CDD" id="cd11304">
    <property type="entry name" value="Cadherin_repeat"/>
    <property type="match status" value="1"/>
</dbReference>
<dbReference type="InterPro" id="IPR001343">
    <property type="entry name" value="Hemolysn_Ca-bd"/>
</dbReference>
<dbReference type="GO" id="GO:0005509">
    <property type="term" value="F:calcium ion binding"/>
    <property type="evidence" value="ECO:0007669"/>
    <property type="project" value="InterPro"/>
</dbReference>
<dbReference type="CDD" id="cd10283">
    <property type="entry name" value="MnuA_DNase1-like"/>
    <property type="match status" value="1"/>
</dbReference>
<dbReference type="SUPFAM" id="SSF56219">
    <property type="entry name" value="DNase I-like"/>
    <property type="match status" value="1"/>
</dbReference>
<keyword evidence="2" id="KW-1185">Reference proteome</keyword>
<keyword evidence="1" id="KW-0255">Endonuclease</keyword>